<gene>
    <name evidence="5" type="ORF">A5CPEGH6_15460</name>
</gene>
<dbReference type="GO" id="GO:0003677">
    <property type="term" value="F:DNA binding"/>
    <property type="evidence" value="ECO:0007669"/>
    <property type="project" value="UniProtKB-KW"/>
</dbReference>
<dbReference type="InterPro" id="IPR050090">
    <property type="entry name" value="Tyrosine_recombinase_XerCD"/>
</dbReference>
<evidence type="ECO:0000256" key="2">
    <source>
        <dbReference type="ARBA" id="ARBA00023125"/>
    </source>
</evidence>
<accession>A0A4Y1X3L2</accession>
<protein>
    <submittedName>
        <fullName evidence="5">Transposase</fullName>
    </submittedName>
</protein>
<dbReference type="InterPro" id="IPR002104">
    <property type="entry name" value="Integrase_catalytic"/>
</dbReference>
<keyword evidence="6" id="KW-1185">Reference proteome</keyword>
<proteinExistence type="inferred from homology"/>
<dbReference type="Gene3D" id="1.10.443.10">
    <property type="entry name" value="Intergrase catalytic core"/>
    <property type="match status" value="1"/>
</dbReference>
<comment type="similarity">
    <text evidence="1">Belongs to the 'phage' integrase family.</text>
</comment>
<dbReference type="InterPro" id="IPR013762">
    <property type="entry name" value="Integrase-like_cat_sf"/>
</dbReference>
<dbReference type="GO" id="GO:0015074">
    <property type="term" value="P:DNA integration"/>
    <property type="evidence" value="ECO:0007669"/>
    <property type="project" value="InterPro"/>
</dbReference>
<dbReference type="InterPro" id="IPR025269">
    <property type="entry name" value="SAM-like_dom"/>
</dbReference>
<dbReference type="Pfam" id="PF00589">
    <property type="entry name" value="Phage_integrase"/>
    <property type="match status" value="1"/>
</dbReference>
<dbReference type="GO" id="GO:0006310">
    <property type="term" value="P:DNA recombination"/>
    <property type="evidence" value="ECO:0007669"/>
    <property type="project" value="UniProtKB-KW"/>
</dbReference>
<dbReference type="Proteomes" id="UP000319374">
    <property type="component" value="Chromosome"/>
</dbReference>
<dbReference type="EMBL" id="AP019736">
    <property type="protein sequence ID" value="BBL06908.1"/>
    <property type="molecule type" value="Genomic_DNA"/>
</dbReference>
<keyword evidence="3" id="KW-0233">DNA recombination</keyword>
<evidence type="ECO:0000313" key="6">
    <source>
        <dbReference type="Proteomes" id="UP000319374"/>
    </source>
</evidence>
<dbReference type="PROSITE" id="PS51898">
    <property type="entry name" value="TYR_RECOMBINASE"/>
    <property type="match status" value="1"/>
</dbReference>
<evidence type="ECO:0000256" key="3">
    <source>
        <dbReference type="ARBA" id="ARBA00023172"/>
    </source>
</evidence>
<dbReference type="Gene3D" id="1.10.150.130">
    <property type="match status" value="1"/>
</dbReference>
<evidence type="ECO:0000313" key="5">
    <source>
        <dbReference type="EMBL" id="BBL06908.1"/>
    </source>
</evidence>
<dbReference type="PANTHER" id="PTHR30349">
    <property type="entry name" value="PHAGE INTEGRASE-RELATED"/>
    <property type="match status" value="1"/>
</dbReference>
<reference evidence="6" key="1">
    <citation type="submission" date="2019-06" db="EMBL/GenBank/DDBJ databases">
        <title>Alistipes onderdonkii subsp. vulgaris subsp. nov., Alistipes dispar sp. nov. and Alistipes communis sp. nov., isolated from human faeces, and creation of Alistipes onderdonkii subsp. onderdonkii subsp. nov.</title>
        <authorList>
            <person name="Sakamoto M."/>
            <person name="Ikeyama N."/>
            <person name="Ogata Y."/>
            <person name="Suda W."/>
            <person name="Iino T."/>
            <person name="Hattori M."/>
            <person name="Ohkuma M."/>
        </authorList>
    </citation>
    <scope>NUCLEOTIDE SEQUENCE [LARGE SCALE GENOMIC DNA]</scope>
    <source>
        <strain evidence="6">5CPEGH6</strain>
    </source>
</reference>
<dbReference type="KEGG" id="ada:A5CPEGH6_15460"/>
<organism evidence="5 6">
    <name type="scientific">Alistipes dispar</name>
    <dbReference type="NCBI Taxonomy" id="2585119"/>
    <lineage>
        <taxon>Bacteria</taxon>
        <taxon>Pseudomonadati</taxon>
        <taxon>Bacteroidota</taxon>
        <taxon>Bacteroidia</taxon>
        <taxon>Bacteroidales</taxon>
        <taxon>Rikenellaceae</taxon>
        <taxon>Alistipes</taxon>
    </lineage>
</organism>
<evidence type="ECO:0000259" key="4">
    <source>
        <dbReference type="PROSITE" id="PS51898"/>
    </source>
</evidence>
<dbReference type="CDD" id="cd01185">
    <property type="entry name" value="INTN1_C_like"/>
    <property type="match status" value="1"/>
</dbReference>
<name>A0A4Y1X3L2_9BACT</name>
<dbReference type="InterPro" id="IPR011010">
    <property type="entry name" value="DNA_brk_join_enz"/>
</dbReference>
<dbReference type="Pfam" id="PF13102">
    <property type="entry name" value="Phage_int_SAM_5"/>
    <property type="match status" value="1"/>
</dbReference>
<evidence type="ECO:0000256" key="1">
    <source>
        <dbReference type="ARBA" id="ARBA00008857"/>
    </source>
</evidence>
<feature type="domain" description="Tyr recombinase" evidence="4">
    <location>
        <begin position="182"/>
        <end position="364"/>
    </location>
</feature>
<sequence length="370" mass="42687">MIYTSFRLFPEEFDAVRGKVLGGPGSRRGEREVQRMNRQLSQQRRSIESHIAALEARGSGYSVEEIVFRYRADHGGLGLLHYMDVQIERRRQAERYGMEAALRHTRASLAAFIGLRAVRLADVNARFVREYEDFLLRRGVSHNTICYYMRNLKSVWRQAVDDGCVPAGVHPFEHVRSKPRKTVKRALDRLSLRRIHDAEFPANSRLEFARDLFLFSFFSRGMPFVDIIYLKKSSVGNGVISYRRRKTGQWLHVSLTPQLKALIRKYANESEYVFPVLQGTDGRDLHRQYRLALERVNRYLKRIALECGVSVPLTTYVARHSWATLARESGAPVAVISEGLGHTSEKTTQIYLKEFDRRIVDRVNAVVSKL</sequence>
<dbReference type="SUPFAM" id="SSF56349">
    <property type="entry name" value="DNA breaking-rejoining enzymes"/>
    <property type="match status" value="1"/>
</dbReference>
<dbReference type="AlphaFoldDB" id="A0A4Y1X3L2"/>
<keyword evidence="2" id="KW-0238">DNA-binding</keyword>
<dbReference type="InterPro" id="IPR010998">
    <property type="entry name" value="Integrase_recombinase_N"/>
</dbReference>
<dbReference type="PANTHER" id="PTHR30349:SF64">
    <property type="entry name" value="PROPHAGE INTEGRASE INTD-RELATED"/>
    <property type="match status" value="1"/>
</dbReference>